<feature type="coiled-coil region" evidence="1">
    <location>
        <begin position="600"/>
        <end position="796"/>
    </location>
</feature>
<evidence type="ECO:0000256" key="1">
    <source>
        <dbReference type="SAM" id="Coils"/>
    </source>
</evidence>
<dbReference type="EMBL" id="VLJN01000027">
    <property type="protein sequence ID" value="TWG82990.1"/>
    <property type="molecule type" value="Genomic_DNA"/>
</dbReference>
<keyword evidence="3" id="KW-0812">Transmembrane</keyword>
<organism evidence="5 6">
    <name type="scientific">Cupriavidus gilardii J11</name>
    <dbReference type="NCBI Taxonomy" id="936133"/>
    <lineage>
        <taxon>Bacteria</taxon>
        <taxon>Pseudomonadati</taxon>
        <taxon>Pseudomonadota</taxon>
        <taxon>Betaproteobacteria</taxon>
        <taxon>Burkholderiales</taxon>
        <taxon>Burkholderiaceae</taxon>
        <taxon>Cupriavidus</taxon>
    </lineage>
</organism>
<evidence type="ECO:0000313" key="5">
    <source>
        <dbReference type="EMBL" id="TWG82990.1"/>
    </source>
</evidence>
<feature type="domain" description="Tape measure protein N-terminal" evidence="4">
    <location>
        <begin position="55"/>
        <end position="244"/>
    </location>
</feature>
<keyword evidence="6" id="KW-1185">Reference proteome</keyword>
<evidence type="ECO:0000256" key="3">
    <source>
        <dbReference type="SAM" id="Phobius"/>
    </source>
</evidence>
<dbReference type="Proteomes" id="UP000318141">
    <property type="component" value="Unassembled WGS sequence"/>
</dbReference>
<protein>
    <submittedName>
        <fullName evidence="5">Tape measure domain-containing protein</fullName>
    </submittedName>
</protein>
<evidence type="ECO:0000256" key="2">
    <source>
        <dbReference type="SAM" id="MobiDB-lite"/>
    </source>
</evidence>
<keyword evidence="3" id="KW-0472">Membrane</keyword>
<keyword evidence="3" id="KW-1133">Transmembrane helix</keyword>
<feature type="transmembrane region" description="Helical" evidence="3">
    <location>
        <begin position="374"/>
        <end position="397"/>
    </location>
</feature>
<dbReference type="NCBIfam" id="TIGR02675">
    <property type="entry name" value="tape_meas_nterm"/>
    <property type="match status" value="1"/>
</dbReference>
<sequence length="1066" mass="111739">MANNRAQILITAVDETRRAFQSVQGSLSRLRSEAGQVGEVLSRIGGAIGVGLGVRELVEVADQYKNLQARLRLAVTSQEEFNRADAALFEIAQRNRAPLAETVTLYARLAPSVQALGRSQADVLAATDAIGQAVSLSGASSEAAAGALLQLGQAFASGQLRGEEFNSVIEQTPRLAQAIADGMGVPLGSLRALAQEGKITSKAVLDALLKQRGRLAEEYGSLPDTVSGALTRLRNAFLRAFGERDTSSGLTAGLAQAIQLVAQHLELLIDLAGVVLVAAFGRMVSAFATSIAAARAEAAARLANLRTLEAEALARVRLADAALAQARAQGLATSALVVDAAKARLQATAATGTVTQAVASTSLLGRAAGLLRGVLALLGGPIGVIVTTVTLLAGALYSARNALVEFGGKTASIKQIVSATWDLVVEKVGDVVSALGRLVGANNLSWARVREVMLNAIRAIGSAIRTMVNGVIGAFNAVGSVVGVTAAFMVERFRNAFSDIGELAKALGQDVAAAFSGDFSMQSLRAVLGRRLGEMRDFGKQLAGTVRDAVTRDYVGEAAQAIAGRIRPDKNQPGVFGRPQPPAKPTPDKGVEAAKLALVQAQAEAELKILKDALDRQARELDAALEGRLISLKDYYAAKTRIEQQEIDAEIQRAQVSLAQQQSLVKTGKDEPTRIKAKVEVAKLEAELTVLNNKRADVEVANARKAVQAERELREELAKVRDELLDLTGAATSQDRRAAIERQYQSLIERLRAEGDTEGVATVGRLIDVKAAAADLAEYERQFNDALARMRASEESINLQRQSGLLTESQARQQILALHRQTGQSLDALLPQLEATATAIGPDAVARVQAWKNEIAQVKLVVDDVAVAIDGAVQDGFAQLFQDIGSGAKSAKDAFADFGRSVLQTINRIVSQKLAEALFGSLMGGGSAGGASGLGGLIASFFSSGFATGGYVTGPGTSTSDSIPARLSHGEYVVNARAVSRLGVSFLNAINGLSAGPRFSGGRLAFAVGGLVPEAPAQPTPGQNIRIVNVIDPAMAADYLNSSAGERVVMNLIQRNAASVRNILGR</sequence>
<proteinExistence type="predicted"/>
<name>A0A562BDJ0_9BURK</name>
<dbReference type="AlphaFoldDB" id="A0A562BDJ0"/>
<dbReference type="Pfam" id="PF20155">
    <property type="entry name" value="TMP_3"/>
    <property type="match status" value="1"/>
</dbReference>
<dbReference type="OrthoDB" id="8525523at2"/>
<keyword evidence="1" id="KW-0175">Coiled coil</keyword>
<evidence type="ECO:0000259" key="4">
    <source>
        <dbReference type="Pfam" id="PF20155"/>
    </source>
</evidence>
<gene>
    <name evidence="5" type="ORF">L602_003300000470</name>
</gene>
<comment type="caution">
    <text evidence="5">The sequence shown here is derived from an EMBL/GenBank/DDBJ whole genome shotgun (WGS) entry which is preliminary data.</text>
</comment>
<evidence type="ECO:0000313" key="6">
    <source>
        <dbReference type="Proteomes" id="UP000318141"/>
    </source>
</evidence>
<reference evidence="5 6" key="1">
    <citation type="submission" date="2019-07" db="EMBL/GenBank/DDBJ databases">
        <title>Genome sequencing of lignin-degrading bacterial isolates.</title>
        <authorList>
            <person name="Gladden J."/>
        </authorList>
    </citation>
    <scope>NUCLEOTIDE SEQUENCE [LARGE SCALE GENOMIC DNA]</scope>
    <source>
        <strain evidence="5 6">J11</strain>
    </source>
</reference>
<accession>A0A562BDJ0</accession>
<dbReference type="InterPro" id="IPR013491">
    <property type="entry name" value="Tape_meas_N"/>
</dbReference>
<feature type="region of interest" description="Disordered" evidence="2">
    <location>
        <begin position="569"/>
        <end position="589"/>
    </location>
</feature>